<dbReference type="OrthoDB" id="4657524at2759"/>
<dbReference type="EMBL" id="ML992126">
    <property type="protein sequence ID" value="KAF2228367.1"/>
    <property type="molecule type" value="Genomic_DNA"/>
</dbReference>
<accession>A0A6A6GRR3</accession>
<feature type="domain" description="Ubiquitin 3 binding protein But2 C-terminal" evidence="1">
    <location>
        <begin position="22"/>
        <end position="162"/>
    </location>
</feature>
<proteinExistence type="predicted"/>
<reference evidence="2" key="1">
    <citation type="journal article" date="2020" name="Stud. Mycol.">
        <title>101 Dothideomycetes genomes: a test case for predicting lifestyles and emergence of pathogens.</title>
        <authorList>
            <person name="Haridas S."/>
            <person name="Albert R."/>
            <person name="Binder M."/>
            <person name="Bloem J."/>
            <person name="Labutti K."/>
            <person name="Salamov A."/>
            <person name="Andreopoulos B."/>
            <person name="Baker S."/>
            <person name="Barry K."/>
            <person name="Bills G."/>
            <person name="Bluhm B."/>
            <person name="Cannon C."/>
            <person name="Castanera R."/>
            <person name="Culley D."/>
            <person name="Daum C."/>
            <person name="Ezra D."/>
            <person name="Gonzalez J."/>
            <person name="Henrissat B."/>
            <person name="Kuo A."/>
            <person name="Liang C."/>
            <person name="Lipzen A."/>
            <person name="Lutzoni F."/>
            <person name="Magnuson J."/>
            <person name="Mondo S."/>
            <person name="Nolan M."/>
            <person name="Ohm R."/>
            <person name="Pangilinan J."/>
            <person name="Park H.-J."/>
            <person name="Ramirez L."/>
            <person name="Alfaro M."/>
            <person name="Sun H."/>
            <person name="Tritt A."/>
            <person name="Yoshinaga Y."/>
            <person name="Zwiers L.-H."/>
            <person name="Turgeon B."/>
            <person name="Goodwin S."/>
            <person name="Spatafora J."/>
            <person name="Crous P."/>
            <person name="Grigoriev I."/>
        </authorList>
    </citation>
    <scope>NUCLEOTIDE SEQUENCE</scope>
    <source>
        <strain evidence="2">Tuck. ex Michener</strain>
    </source>
</reference>
<sequence>PHSPPSTPTHSNCPATLKGDFEYPHLIVPVDSAHPEKPYGTSYFGQVSSSISSIFNFDIPVSYTGKSCSLIFFLPPKGSLETSDYNLTGPGAIGISALNYPANDTTTYNNKPSALTDLGEGTFQQNKTYTFATFSCPAGSTIGFELSGKGDTSFTWFQDYNPQPIGLYITVCKK</sequence>
<dbReference type="PANTHER" id="PTHR39613">
    <property type="entry name" value="ANCHORED CELL WALL PROTEIN, PUTATIVE (AFU_ORTHOLOGUE AFUA_4G08960)-RELATED"/>
    <property type="match status" value="1"/>
</dbReference>
<dbReference type="InterPro" id="IPR018620">
    <property type="entry name" value="Ubiquitin3-bd_protein_But2_C"/>
</dbReference>
<dbReference type="Pfam" id="PF09792">
    <property type="entry name" value="But2"/>
    <property type="match status" value="1"/>
</dbReference>
<dbReference type="AlphaFoldDB" id="A0A6A6GRR3"/>
<protein>
    <recommendedName>
        <fullName evidence="1">Ubiquitin 3 binding protein But2 C-terminal domain-containing protein</fullName>
    </recommendedName>
</protein>
<gene>
    <name evidence="2" type="ORF">EV356DRAFT_458203</name>
</gene>
<keyword evidence="3" id="KW-1185">Reference proteome</keyword>
<dbReference type="PANTHER" id="PTHR39613:SF1">
    <property type="entry name" value="ANCHORED CELL WALL PROTEIN, PUTATIVE (AFU_ORTHOLOGUE AFUA_4G08960)-RELATED"/>
    <property type="match status" value="1"/>
</dbReference>
<name>A0A6A6GRR3_VIRVR</name>
<evidence type="ECO:0000313" key="2">
    <source>
        <dbReference type="EMBL" id="KAF2228367.1"/>
    </source>
</evidence>
<evidence type="ECO:0000313" key="3">
    <source>
        <dbReference type="Proteomes" id="UP000800092"/>
    </source>
</evidence>
<dbReference type="Proteomes" id="UP000800092">
    <property type="component" value="Unassembled WGS sequence"/>
</dbReference>
<organism evidence="2 3">
    <name type="scientific">Viridothelium virens</name>
    <name type="common">Speckled blister lichen</name>
    <name type="synonym">Trypethelium virens</name>
    <dbReference type="NCBI Taxonomy" id="1048519"/>
    <lineage>
        <taxon>Eukaryota</taxon>
        <taxon>Fungi</taxon>
        <taxon>Dikarya</taxon>
        <taxon>Ascomycota</taxon>
        <taxon>Pezizomycotina</taxon>
        <taxon>Dothideomycetes</taxon>
        <taxon>Dothideomycetes incertae sedis</taxon>
        <taxon>Trypetheliales</taxon>
        <taxon>Trypetheliaceae</taxon>
        <taxon>Viridothelium</taxon>
    </lineage>
</organism>
<feature type="non-terminal residue" evidence="2">
    <location>
        <position position="1"/>
    </location>
</feature>
<evidence type="ECO:0000259" key="1">
    <source>
        <dbReference type="Pfam" id="PF09792"/>
    </source>
</evidence>